<dbReference type="EMBL" id="JAYMGO010000011">
    <property type="protein sequence ID" value="KAL1265342.1"/>
    <property type="molecule type" value="Genomic_DNA"/>
</dbReference>
<comment type="caution">
    <text evidence="1">The sequence shown here is derived from an EMBL/GenBank/DDBJ whole genome shotgun (WGS) entry which is preliminary data.</text>
</comment>
<evidence type="ECO:0000313" key="1">
    <source>
        <dbReference type="EMBL" id="KAL1265342.1"/>
    </source>
</evidence>
<proteinExistence type="predicted"/>
<organism evidence="1 2">
    <name type="scientific">Cirrhinus molitorella</name>
    <name type="common">mud carp</name>
    <dbReference type="NCBI Taxonomy" id="172907"/>
    <lineage>
        <taxon>Eukaryota</taxon>
        <taxon>Metazoa</taxon>
        <taxon>Chordata</taxon>
        <taxon>Craniata</taxon>
        <taxon>Vertebrata</taxon>
        <taxon>Euteleostomi</taxon>
        <taxon>Actinopterygii</taxon>
        <taxon>Neopterygii</taxon>
        <taxon>Teleostei</taxon>
        <taxon>Ostariophysi</taxon>
        <taxon>Cypriniformes</taxon>
        <taxon>Cyprinidae</taxon>
        <taxon>Labeoninae</taxon>
        <taxon>Labeonini</taxon>
        <taxon>Cirrhinus</taxon>
    </lineage>
</organism>
<keyword evidence="2" id="KW-1185">Reference proteome</keyword>
<gene>
    <name evidence="1" type="ORF">QQF64_003369</name>
</gene>
<evidence type="ECO:0000313" key="2">
    <source>
        <dbReference type="Proteomes" id="UP001558613"/>
    </source>
</evidence>
<dbReference type="Proteomes" id="UP001558613">
    <property type="component" value="Unassembled WGS sequence"/>
</dbReference>
<name>A0ABR3ML48_9TELE</name>
<accession>A0ABR3ML48</accession>
<protein>
    <submittedName>
        <fullName evidence="1">Uncharacterized protein</fullName>
    </submittedName>
</protein>
<reference evidence="1 2" key="1">
    <citation type="submission" date="2023-09" db="EMBL/GenBank/DDBJ databases">
        <authorList>
            <person name="Wang M."/>
        </authorList>
    </citation>
    <scope>NUCLEOTIDE SEQUENCE [LARGE SCALE GENOMIC DNA]</scope>
    <source>
        <strain evidence="1">GT-2023</strain>
        <tissue evidence="1">Liver</tissue>
    </source>
</reference>
<sequence length="149" mass="16716">MTAESKSIRDEAQRVLAVRIKDVKERWAHSGLFRSGRADGHRGPGAAGASFISLGAFFTHPALSVSVKPFLTREEFNEANALQCSSSLCDLIKRALGKRSCIRAFIKQRQSRIKHHLITQNEIRESASPERPSRAMRRFEIKEEILGSL</sequence>